<dbReference type="InterPro" id="IPR046107">
    <property type="entry name" value="DUF6044"/>
</dbReference>
<dbReference type="Proteomes" id="UP000520011">
    <property type="component" value="Unassembled WGS sequence"/>
</dbReference>
<comment type="caution">
    <text evidence="2">The sequence shown here is derived from an EMBL/GenBank/DDBJ whole genome shotgun (WGS) entry which is preliminary data.</text>
</comment>
<evidence type="ECO:0000313" key="3">
    <source>
        <dbReference type="Proteomes" id="UP000520011"/>
    </source>
</evidence>
<keyword evidence="1" id="KW-0472">Membrane</keyword>
<evidence type="ECO:0000256" key="1">
    <source>
        <dbReference type="SAM" id="Phobius"/>
    </source>
</evidence>
<keyword evidence="1" id="KW-0812">Transmembrane</keyword>
<feature type="transmembrane region" description="Helical" evidence="1">
    <location>
        <begin position="131"/>
        <end position="164"/>
    </location>
</feature>
<dbReference type="RefSeq" id="WP_183252883.1">
    <property type="nucleotide sequence ID" value="NZ_JACHEP010000005.1"/>
</dbReference>
<feature type="transmembrane region" description="Helical" evidence="1">
    <location>
        <begin position="176"/>
        <end position="203"/>
    </location>
</feature>
<evidence type="ECO:0008006" key="4">
    <source>
        <dbReference type="Google" id="ProtNLM"/>
    </source>
</evidence>
<keyword evidence="1" id="KW-1133">Transmembrane helix</keyword>
<feature type="transmembrane region" description="Helical" evidence="1">
    <location>
        <begin position="346"/>
        <end position="366"/>
    </location>
</feature>
<keyword evidence="3" id="KW-1185">Reference proteome</keyword>
<proteinExistence type="predicted"/>
<sequence length="562" mass="66523">MQDNYPLERKERMTIWIAIFLLALYLSPLYILGENAHIRVHDNLDSNIAWYKVLTRSGELFGPIDAKIPQVINGLPRNAYGTEFSGIVWLHALFPSMVAYALSQTITRVFAFFGMYWLLRRHFLPEKESYLIRVGVALTFALTPFWPSGMLSTLGMPLALWAFLTIRQRQASWKEWLVLALLPFYASFVLGFFFFLTAMFLLWLRDAVVKKQWNFPFLGSIAFMTGVFLAIEYRLVHSLLFGEEPTSRNEFVSSKLDFWRTIRLVFKNYLLGHTHVMTLHTFIILPILFIAFAFVIKSQKGTLEKRFLFLFILNFVLSVWYAFWFYKGWQPLKERFALLNTFNFARFHFLRPLVIYLDFALALQILWQRKEKWRKIAIVALILQTVLLGAFNEEIRYRIIGTPSFKQFYAEHLLREIKQYIGKPQSSYRVASIGLHPVIAQYNGFYTLDTYNNFYPLSYKHEFRKIIAKELDKSPELKDYFDHWGNRVYIFSAELGKHYDFRKTSHKKIRHLELNTAVFKKMGGRYLFSSVPIMNAKENHLRLLKTFEDSQSVWKIYLYQVE</sequence>
<protein>
    <recommendedName>
        <fullName evidence="4">YkoS</fullName>
    </recommendedName>
</protein>
<dbReference type="Pfam" id="PF19510">
    <property type="entry name" value="DUF6044"/>
    <property type="match status" value="1"/>
</dbReference>
<reference evidence="2 3" key="1">
    <citation type="submission" date="2020-08" db="EMBL/GenBank/DDBJ databases">
        <title>Genomic Encyclopedia of Type Strains, Phase IV (KMG-IV): sequencing the most valuable type-strain genomes for metagenomic binning, comparative biology and taxonomic classification.</title>
        <authorList>
            <person name="Goeker M."/>
        </authorList>
    </citation>
    <scope>NUCLEOTIDE SEQUENCE [LARGE SCALE GENOMIC DNA]</scope>
    <source>
        <strain evidence="2 3">DSM 16325</strain>
    </source>
</reference>
<dbReference type="EMBL" id="JACHEP010000005">
    <property type="protein sequence ID" value="MBB5324283.1"/>
    <property type="molecule type" value="Genomic_DNA"/>
</dbReference>
<feature type="transmembrane region" description="Helical" evidence="1">
    <location>
        <begin position="12"/>
        <end position="32"/>
    </location>
</feature>
<accession>A0A7W8MUV6</accession>
<feature type="transmembrane region" description="Helical" evidence="1">
    <location>
        <begin position="98"/>
        <end position="119"/>
    </location>
</feature>
<dbReference type="AlphaFoldDB" id="A0A7W8MUV6"/>
<feature type="transmembrane region" description="Helical" evidence="1">
    <location>
        <begin position="276"/>
        <end position="295"/>
    </location>
</feature>
<organism evidence="2 3">
    <name type="scientific">Anoxybacteroides tepidamans</name>
    <dbReference type="NCBI Taxonomy" id="265948"/>
    <lineage>
        <taxon>Bacteria</taxon>
        <taxon>Bacillati</taxon>
        <taxon>Bacillota</taxon>
        <taxon>Bacilli</taxon>
        <taxon>Bacillales</taxon>
        <taxon>Anoxybacillaceae</taxon>
        <taxon>Anoxybacteroides</taxon>
    </lineage>
</organism>
<name>A0A7W8MUV6_9BACL</name>
<feature type="transmembrane region" description="Helical" evidence="1">
    <location>
        <begin position="307"/>
        <end position="326"/>
    </location>
</feature>
<evidence type="ECO:0000313" key="2">
    <source>
        <dbReference type="EMBL" id="MBB5324283.1"/>
    </source>
</evidence>
<feature type="transmembrane region" description="Helical" evidence="1">
    <location>
        <begin position="215"/>
        <end position="236"/>
    </location>
</feature>
<gene>
    <name evidence="2" type="ORF">HNQ34_001376</name>
</gene>